<keyword evidence="3 8" id="KW-0540">Nuclease</keyword>
<dbReference type="PANTHER" id="PTHR33653:SF1">
    <property type="entry name" value="RIBONUCLEASE VAPC2"/>
    <property type="match status" value="1"/>
</dbReference>
<dbReference type="EC" id="3.1.-.-" evidence="8"/>
<evidence type="ECO:0000256" key="7">
    <source>
        <dbReference type="ARBA" id="ARBA00038093"/>
    </source>
</evidence>
<dbReference type="EMBL" id="CP061379">
    <property type="protein sequence ID" value="QPF89035.1"/>
    <property type="molecule type" value="Genomic_DNA"/>
</dbReference>
<keyword evidence="8" id="KW-0800">Toxin</keyword>
<reference evidence="10 11" key="1">
    <citation type="submission" date="2020-09" db="EMBL/GenBank/DDBJ databases">
        <title>Complete genomes of bradyrhizobia occurring on native shrubby legumes in Australia.</title>
        <authorList>
            <person name="Lafay B."/>
        </authorList>
    </citation>
    <scope>NUCLEOTIDE SEQUENCE [LARGE SCALE GENOMIC DNA]</scope>
    <source>
        <strain evidence="10 11">BDV5040</strain>
    </source>
</reference>
<comment type="function">
    <text evidence="8">Toxic component of a toxin-antitoxin (TA) system. An RNase.</text>
</comment>
<evidence type="ECO:0000256" key="8">
    <source>
        <dbReference type="HAMAP-Rule" id="MF_00265"/>
    </source>
</evidence>
<comment type="similarity">
    <text evidence="7 8">Belongs to the PINc/VapC protein family.</text>
</comment>
<feature type="domain" description="PIN" evidence="9">
    <location>
        <begin position="3"/>
        <end position="125"/>
    </location>
</feature>
<keyword evidence="6 8" id="KW-0460">Magnesium</keyword>
<dbReference type="RefSeq" id="WP_195798578.1">
    <property type="nucleotide sequence ID" value="NZ_CP061379.1"/>
</dbReference>
<keyword evidence="4 8" id="KW-0479">Metal-binding</keyword>
<evidence type="ECO:0000259" key="9">
    <source>
        <dbReference type="Pfam" id="PF01850"/>
    </source>
</evidence>
<dbReference type="GO" id="GO:0004540">
    <property type="term" value="F:RNA nuclease activity"/>
    <property type="evidence" value="ECO:0007669"/>
    <property type="project" value="InterPro"/>
</dbReference>
<keyword evidence="5 8" id="KW-0378">Hydrolase</keyword>
<name>A0A7S9GXY1_9BRAD</name>
<dbReference type="PANTHER" id="PTHR33653">
    <property type="entry name" value="RIBONUCLEASE VAPC2"/>
    <property type="match status" value="1"/>
</dbReference>
<feature type="binding site" evidence="8">
    <location>
        <position position="98"/>
    </location>
    <ligand>
        <name>Mg(2+)</name>
        <dbReference type="ChEBI" id="CHEBI:18420"/>
    </ligand>
</feature>
<dbReference type="AlphaFoldDB" id="A0A7S9GXY1"/>
<dbReference type="GO" id="GO:0090729">
    <property type="term" value="F:toxin activity"/>
    <property type="evidence" value="ECO:0007669"/>
    <property type="project" value="UniProtKB-KW"/>
</dbReference>
<comment type="cofactor">
    <cofactor evidence="1 8">
        <name>Mg(2+)</name>
        <dbReference type="ChEBI" id="CHEBI:18420"/>
    </cofactor>
</comment>
<dbReference type="SUPFAM" id="SSF88723">
    <property type="entry name" value="PIN domain-like"/>
    <property type="match status" value="1"/>
</dbReference>
<accession>A0A7S9GXY1</accession>
<evidence type="ECO:0000256" key="1">
    <source>
        <dbReference type="ARBA" id="ARBA00001946"/>
    </source>
</evidence>
<dbReference type="KEGG" id="bcou:IC761_21225"/>
<evidence type="ECO:0000313" key="10">
    <source>
        <dbReference type="EMBL" id="QPF89035.1"/>
    </source>
</evidence>
<dbReference type="Pfam" id="PF01850">
    <property type="entry name" value="PIN"/>
    <property type="match status" value="1"/>
</dbReference>
<dbReference type="HAMAP" id="MF_00265">
    <property type="entry name" value="VapC_Nob1"/>
    <property type="match status" value="1"/>
</dbReference>
<dbReference type="Proteomes" id="UP000594621">
    <property type="component" value="Chromosome"/>
</dbReference>
<dbReference type="GO" id="GO:0016787">
    <property type="term" value="F:hydrolase activity"/>
    <property type="evidence" value="ECO:0007669"/>
    <property type="project" value="UniProtKB-KW"/>
</dbReference>
<dbReference type="InterPro" id="IPR050556">
    <property type="entry name" value="Type_II_TA_system_RNase"/>
</dbReference>
<dbReference type="InterPro" id="IPR022907">
    <property type="entry name" value="VapC_family"/>
</dbReference>
<evidence type="ECO:0000313" key="11">
    <source>
        <dbReference type="Proteomes" id="UP000594621"/>
    </source>
</evidence>
<keyword evidence="2 8" id="KW-1277">Toxin-antitoxin system</keyword>
<evidence type="ECO:0000256" key="2">
    <source>
        <dbReference type="ARBA" id="ARBA00022649"/>
    </source>
</evidence>
<dbReference type="CDD" id="cd18750">
    <property type="entry name" value="PIN_VapC4-5_FitB-like"/>
    <property type="match status" value="1"/>
</dbReference>
<evidence type="ECO:0000256" key="6">
    <source>
        <dbReference type="ARBA" id="ARBA00022842"/>
    </source>
</evidence>
<evidence type="ECO:0000256" key="5">
    <source>
        <dbReference type="ARBA" id="ARBA00022801"/>
    </source>
</evidence>
<dbReference type="Gene3D" id="3.40.50.1010">
    <property type="entry name" value="5'-nuclease"/>
    <property type="match status" value="1"/>
</dbReference>
<protein>
    <recommendedName>
        <fullName evidence="8">Ribonuclease VapC</fullName>
        <shortName evidence="8">RNase VapC</shortName>
        <ecNumber evidence="8">3.1.-.-</ecNumber>
    </recommendedName>
    <alternativeName>
        <fullName evidence="8">Toxin VapC</fullName>
    </alternativeName>
</protein>
<keyword evidence="11" id="KW-1185">Reference proteome</keyword>
<dbReference type="InterPro" id="IPR002716">
    <property type="entry name" value="PIN_dom"/>
</dbReference>
<dbReference type="InterPro" id="IPR029060">
    <property type="entry name" value="PIN-like_dom_sf"/>
</dbReference>
<evidence type="ECO:0000256" key="3">
    <source>
        <dbReference type="ARBA" id="ARBA00022722"/>
    </source>
</evidence>
<proteinExistence type="inferred from homology"/>
<organism evidence="10 11">
    <name type="scientific">Bradyrhizobium commune</name>
    <dbReference type="NCBI Taxonomy" id="83627"/>
    <lineage>
        <taxon>Bacteria</taxon>
        <taxon>Pseudomonadati</taxon>
        <taxon>Pseudomonadota</taxon>
        <taxon>Alphaproteobacteria</taxon>
        <taxon>Hyphomicrobiales</taxon>
        <taxon>Nitrobacteraceae</taxon>
        <taxon>Bradyrhizobium</taxon>
    </lineage>
</organism>
<dbReference type="GO" id="GO:0000287">
    <property type="term" value="F:magnesium ion binding"/>
    <property type="evidence" value="ECO:0007669"/>
    <property type="project" value="UniProtKB-UniRule"/>
</dbReference>
<evidence type="ECO:0000256" key="4">
    <source>
        <dbReference type="ARBA" id="ARBA00022723"/>
    </source>
</evidence>
<sequence>MKYLLDTNVLSDFARGEQAVTARLRQEAPSQLAVSAITEMEVEYGLARNPNLAPRVRDVMRMLLNTISVVPLEREDARVAAQLRASLNSQGTPIGAYDVLLAASALRRGLKIVTHNAREFGRVGGLGLEDWRIL</sequence>
<feature type="binding site" evidence="8">
    <location>
        <position position="6"/>
    </location>
    <ligand>
        <name>Mg(2+)</name>
        <dbReference type="ChEBI" id="CHEBI:18420"/>
    </ligand>
</feature>
<gene>
    <name evidence="8" type="primary">vapC</name>
    <name evidence="10" type="ORF">IC761_21225</name>
</gene>